<dbReference type="GO" id="GO:0036503">
    <property type="term" value="P:ERAD pathway"/>
    <property type="evidence" value="ECO:0007669"/>
    <property type="project" value="TreeGrafter"/>
</dbReference>
<feature type="region of interest" description="Disordered" evidence="3">
    <location>
        <begin position="70"/>
        <end position="98"/>
    </location>
</feature>
<dbReference type="SUPFAM" id="SSF52833">
    <property type="entry name" value="Thioredoxin-like"/>
    <property type="match status" value="1"/>
</dbReference>
<sequence>MAEANTSNHDDISSENQQKLTELQQIVGKDVEECKSLLLKHSWNMEAAVHSVFSEQEGIASVWDNISESAQQRQQQSPSLRPPQSSSSTSTRISRPYHVGRTVQMNNARQSWATWLLNAPYNILHFGLSFVYYSASQFVLFIVRIVWPTFGRSPTDPVEDVTKFKENFEEEYGSTHPTFYLGSYGQVLADAKKELRFLLVYLHAPHHQSTPEFCRNVLSNENFREYTINRRLLFWGCDISTNEGHRVSRAMRETTYPFLAVVCLREGRMTVVWRIEGCLDLDRLIAVCEQVFNDNEAALVAAQAERNERNFSRSLREEQDQDFLKSLEEDKKKSALKKEKEDAIKEAERIKKEKEDERLRKLEELANRRQVCRTKFESLVEPSQGDEGVVKLRIRLSNGKNMQRFFMKSDTLQLLYDYVLSNDASPSEFQLRTSFPRNVYPLDETNCERTLESIGIKTSTQFLVEDLTEESSGDEEEDDE</sequence>
<dbReference type="Gene3D" id="3.10.20.90">
    <property type="entry name" value="Phosphatidylinositol 3-kinase Catalytic Subunit, Chain A, domain 1"/>
    <property type="match status" value="1"/>
</dbReference>
<dbReference type="SUPFAM" id="SSF54236">
    <property type="entry name" value="Ubiquitin-like"/>
    <property type="match status" value="1"/>
</dbReference>
<dbReference type="Pfam" id="PF00789">
    <property type="entry name" value="UBX"/>
    <property type="match status" value="1"/>
</dbReference>
<evidence type="ECO:0000313" key="5">
    <source>
        <dbReference type="EnsemblMetazoa" id="CLYHEMP009499.1"/>
    </source>
</evidence>
<dbReference type="SMART" id="SM00594">
    <property type="entry name" value="UAS"/>
    <property type="match status" value="1"/>
</dbReference>
<evidence type="ECO:0000313" key="6">
    <source>
        <dbReference type="Proteomes" id="UP000594262"/>
    </source>
</evidence>
<proteinExistence type="predicted"/>
<dbReference type="InterPro" id="IPR006577">
    <property type="entry name" value="UAS"/>
</dbReference>
<dbReference type="Pfam" id="PF21021">
    <property type="entry name" value="FAF1"/>
    <property type="match status" value="1"/>
</dbReference>
<dbReference type="RefSeq" id="XP_066937005.1">
    <property type="nucleotide sequence ID" value="XM_067080904.1"/>
</dbReference>
<organism evidence="5 6">
    <name type="scientific">Clytia hemisphaerica</name>
    <dbReference type="NCBI Taxonomy" id="252671"/>
    <lineage>
        <taxon>Eukaryota</taxon>
        <taxon>Metazoa</taxon>
        <taxon>Cnidaria</taxon>
        <taxon>Hydrozoa</taxon>
        <taxon>Hydroidolina</taxon>
        <taxon>Leptothecata</taxon>
        <taxon>Obeliida</taxon>
        <taxon>Clytiidae</taxon>
        <taxon>Clytia</taxon>
    </lineage>
</organism>
<keyword evidence="1 2" id="KW-0175">Coiled coil</keyword>
<dbReference type="InterPro" id="IPR050730">
    <property type="entry name" value="UBX_domain-protein"/>
</dbReference>
<reference evidence="5" key="1">
    <citation type="submission" date="2021-01" db="UniProtKB">
        <authorList>
            <consortium name="EnsemblMetazoa"/>
        </authorList>
    </citation>
    <scope>IDENTIFICATION</scope>
</reference>
<dbReference type="SMART" id="SM00166">
    <property type="entry name" value="UBX"/>
    <property type="match status" value="1"/>
</dbReference>
<dbReference type="OrthoDB" id="1026733at2759"/>
<dbReference type="PROSITE" id="PS50033">
    <property type="entry name" value="UBX"/>
    <property type="match status" value="1"/>
</dbReference>
<dbReference type="InterPro" id="IPR001012">
    <property type="entry name" value="UBX_dom"/>
</dbReference>
<evidence type="ECO:0000256" key="2">
    <source>
        <dbReference type="SAM" id="Coils"/>
    </source>
</evidence>
<dbReference type="EnsemblMetazoa" id="CLYHEMT009499.1">
    <property type="protein sequence ID" value="CLYHEMP009499.1"/>
    <property type="gene ID" value="CLYHEMG009499"/>
</dbReference>
<dbReference type="Gene3D" id="1.10.8.10">
    <property type="entry name" value="DNA helicase RuvA subunit, C-terminal domain"/>
    <property type="match status" value="1"/>
</dbReference>
<name>A0A7M5VE93_9CNID</name>
<dbReference type="Proteomes" id="UP000594262">
    <property type="component" value="Unplaced"/>
</dbReference>
<dbReference type="PANTHER" id="PTHR23322:SF1">
    <property type="entry name" value="FAS-ASSOCIATED FACTOR 2"/>
    <property type="match status" value="1"/>
</dbReference>
<dbReference type="AlphaFoldDB" id="A0A7M5VE93"/>
<keyword evidence="6" id="KW-1185">Reference proteome</keyword>
<feature type="compositionally biased region" description="Low complexity" evidence="3">
    <location>
        <begin position="70"/>
        <end position="96"/>
    </location>
</feature>
<evidence type="ECO:0000259" key="4">
    <source>
        <dbReference type="PROSITE" id="PS50033"/>
    </source>
</evidence>
<evidence type="ECO:0000256" key="3">
    <source>
        <dbReference type="SAM" id="MobiDB-lite"/>
    </source>
</evidence>
<feature type="coiled-coil region" evidence="2">
    <location>
        <begin position="301"/>
        <end position="365"/>
    </location>
</feature>
<dbReference type="GO" id="GO:0043130">
    <property type="term" value="F:ubiquitin binding"/>
    <property type="evidence" value="ECO:0007669"/>
    <property type="project" value="TreeGrafter"/>
</dbReference>
<accession>A0A7M5VE93</accession>
<feature type="domain" description="UBX" evidence="4">
    <location>
        <begin position="385"/>
        <end position="464"/>
    </location>
</feature>
<dbReference type="InterPro" id="IPR029071">
    <property type="entry name" value="Ubiquitin-like_domsf"/>
</dbReference>
<dbReference type="GO" id="GO:0005783">
    <property type="term" value="C:endoplasmic reticulum"/>
    <property type="evidence" value="ECO:0007669"/>
    <property type="project" value="TreeGrafter"/>
</dbReference>
<dbReference type="Pfam" id="PF14555">
    <property type="entry name" value="UBA_4"/>
    <property type="match status" value="1"/>
</dbReference>
<dbReference type="InterPro" id="IPR036249">
    <property type="entry name" value="Thioredoxin-like_sf"/>
</dbReference>
<dbReference type="InterPro" id="IPR049483">
    <property type="entry name" value="FAF1_2-like_UAS"/>
</dbReference>
<dbReference type="GeneID" id="136824916"/>
<evidence type="ECO:0000256" key="1">
    <source>
        <dbReference type="ARBA" id="ARBA00023054"/>
    </source>
</evidence>
<dbReference type="PANTHER" id="PTHR23322">
    <property type="entry name" value="FAS-ASSOCIATED PROTEIN"/>
    <property type="match status" value="1"/>
</dbReference>
<protein>
    <recommendedName>
        <fullName evidence="4">UBX domain-containing protein</fullName>
    </recommendedName>
</protein>
<dbReference type="Gene3D" id="3.40.30.10">
    <property type="entry name" value="Glutaredoxin"/>
    <property type="match status" value="1"/>
</dbReference>